<gene>
    <name evidence="2" type="ORF">J2Z21_002208</name>
</gene>
<sequence length="127" mass="13979">MNEWAQVSQSSGKPGGGKFRRDADHMEKWSMVWVLVAICMWVWFLFLLLFEYKAGGGIKCKAPLFRDAEGYGACNSGMRQWPALLGVLALAVIPTVLAATTTLYSRLLYRMAGLENQNADSSPGSSL</sequence>
<feature type="transmembrane region" description="Helical" evidence="1">
    <location>
        <begin position="29"/>
        <end position="50"/>
    </location>
</feature>
<dbReference type="RefSeq" id="WP_209508334.1">
    <property type="nucleotide sequence ID" value="NZ_JAGGLP010000004.1"/>
</dbReference>
<evidence type="ECO:0000256" key="1">
    <source>
        <dbReference type="SAM" id="Phobius"/>
    </source>
</evidence>
<name>A0ABS4LPT8_9ACTN</name>
<dbReference type="EMBL" id="JAGGLP010000004">
    <property type="protein sequence ID" value="MBP2049277.1"/>
    <property type="molecule type" value="Genomic_DNA"/>
</dbReference>
<evidence type="ECO:0000313" key="3">
    <source>
        <dbReference type="Proteomes" id="UP001519309"/>
    </source>
</evidence>
<reference evidence="2 3" key="1">
    <citation type="submission" date="2021-03" db="EMBL/GenBank/DDBJ databases">
        <title>Genomic Encyclopedia of Type Strains, Phase IV (KMG-IV): sequencing the most valuable type-strain genomes for metagenomic binning, comparative biology and taxonomic classification.</title>
        <authorList>
            <person name="Goeker M."/>
        </authorList>
    </citation>
    <scope>NUCLEOTIDE SEQUENCE [LARGE SCALE GENOMIC DNA]</scope>
    <source>
        <strain evidence="2 3">DSM 40499</strain>
    </source>
</reference>
<feature type="transmembrane region" description="Helical" evidence="1">
    <location>
        <begin position="81"/>
        <end position="104"/>
    </location>
</feature>
<keyword evidence="1" id="KW-0812">Transmembrane</keyword>
<proteinExistence type="predicted"/>
<evidence type="ECO:0000313" key="2">
    <source>
        <dbReference type="EMBL" id="MBP2049277.1"/>
    </source>
</evidence>
<keyword evidence="1" id="KW-1133">Transmembrane helix</keyword>
<protein>
    <submittedName>
        <fullName evidence="2">Uncharacterized protein</fullName>
    </submittedName>
</protein>
<organism evidence="2 3">
    <name type="scientific">Streptomyces griseochromogenes</name>
    <dbReference type="NCBI Taxonomy" id="68214"/>
    <lineage>
        <taxon>Bacteria</taxon>
        <taxon>Bacillati</taxon>
        <taxon>Actinomycetota</taxon>
        <taxon>Actinomycetes</taxon>
        <taxon>Kitasatosporales</taxon>
        <taxon>Streptomycetaceae</taxon>
        <taxon>Streptomyces</taxon>
    </lineage>
</organism>
<comment type="caution">
    <text evidence="2">The sequence shown here is derived from an EMBL/GenBank/DDBJ whole genome shotgun (WGS) entry which is preliminary data.</text>
</comment>
<dbReference type="Proteomes" id="UP001519309">
    <property type="component" value="Unassembled WGS sequence"/>
</dbReference>
<keyword evidence="3" id="KW-1185">Reference proteome</keyword>
<accession>A0ABS4LPT8</accession>
<keyword evidence="1" id="KW-0472">Membrane</keyword>